<dbReference type="CDD" id="cd16917">
    <property type="entry name" value="HATPase_UhpB-NarQ-NarX-like"/>
    <property type="match status" value="1"/>
</dbReference>
<reference evidence="12 13" key="1">
    <citation type="submission" date="2019-09" db="EMBL/GenBank/DDBJ databases">
        <title>Screening of Novel Bioactive Compounds from Soil-Associated.</title>
        <authorList>
            <person name="Gong X."/>
        </authorList>
    </citation>
    <scope>NUCLEOTIDE SEQUENCE [LARGE SCALE GENOMIC DNA]</scope>
    <source>
        <strain evidence="12 13">Gxj-6</strain>
    </source>
</reference>
<dbReference type="SUPFAM" id="SSF55874">
    <property type="entry name" value="ATPase domain of HSP90 chaperone/DNA topoisomerase II/histidine kinase"/>
    <property type="match status" value="1"/>
</dbReference>
<comment type="caution">
    <text evidence="12">The sequence shown here is derived from an EMBL/GenBank/DDBJ whole genome shotgun (WGS) entry which is preliminary data.</text>
</comment>
<feature type="transmembrane region" description="Helical" evidence="10">
    <location>
        <begin position="284"/>
        <end position="303"/>
    </location>
</feature>
<evidence type="ECO:0000256" key="4">
    <source>
        <dbReference type="ARBA" id="ARBA00022679"/>
    </source>
</evidence>
<keyword evidence="3" id="KW-0597">Phosphoprotein</keyword>
<dbReference type="PANTHER" id="PTHR24421:SF10">
    <property type="entry name" value="NITRATE_NITRITE SENSOR PROTEIN NARQ"/>
    <property type="match status" value="1"/>
</dbReference>
<dbReference type="PANTHER" id="PTHR24421">
    <property type="entry name" value="NITRATE/NITRITE SENSOR PROTEIN NARX-RELATED"/>
    <property type="match status" value="1"/>
</dbReference>
<keyword evidence="13" id="KW-1185">Reference proteome</keyword>
<keyword evidence="7" id="KW-0067">ATP-binding</keyword>
<dbReference type="GO" id="GO:0016020">
    <property type="term" value="C:membrane"/>
    <property type="evidence" value="ECO:0007669"/>
    <property type="project" value="InterPro"/>
</dbReference>
<keyword evidence="6 12" id="KW-0418">Kinase</keyword>
<evidence type="ECO:0000256" key="10">
    <source>
        <dbReference type="SAM" id="Phobius"/>
    </source>
</evidence>
<evidence type="ECO:0000313" key="13">
    <source>
        <dbReference type="Proteomes" id="UP000327011"/>
    </source>
</evidence>
<feature type="region of interest" description="Disordered" evidence="9">
    <location>
        <begin position="1"/>
        <end position="35"/>
    </location>
</feature>
<dbReference type="AlphaFoldDB" id="A0A5J5KBF6"/>
<dbReference type="Pfam" id="PF02518">
    <property type="entry name" value="HATPase_c"/>
    <property type="match status" value="1"/>
</dbReference>
<feature type="compositionally biased region" description="Low complexity" evidence="9">
    <location>
        <begin position="1"/>
        <end position="27"/>
    </location>
</feature>
<feature type="transmembrane region" description="Helical" evidence="10">
    <location>
        <begin position="243"/>
        <end position="268"/>
    </location>
</feature>
<keyword evidence="10" id="KW-0472">Membrane</keyword>
<proteinExistence type="predicted"/>
<dbReference type="InterPro" id="IPR050482">
    <property type="entry name" value="Sensor_HK_TwoCompSys"/>
</dbReference>
<evidence type="ECO:0000313" key="12">
    <source>
        <dbReference type="EMBL" id="KAA9381945.1"/>
    </source>
</evidence>
<evidence type="ECO:0000256" key="5">
    <source>
        <dbReference type="ARBA" id="ARBA00022741"/>
    </source>
</evidence>
<evidence type="ECO:0000256" key="1">
    <source>
        <dbReference type="ARBA" id="ARBA00000085"/>
    </source>
</evidence>
<evidence type="ECO:0000256" key="6">
    <source>
        <dbReference type="ARBA" id="ARBA00022777"/>
    </source>
</evidence>
<dbReference type="Gene3D" id="3.30.565.10">
    <property type="entry name" value="Histidine kinase-like ATPase, C-terminal domain"/>
    <property type="match status" value="1"/>
</dbReference>
<dbReference type="GO" id="GO:0046983">
    <property type="term" value="F:protein dimerization activity"/>
    <property type="evidence" value="ECO:0007669"/>
    <property type="project" value="InterPro"/>
</dbReference>
<feature type="transmembrane region" description="Helical" evidence="10">
    <location>
        <begin position="58"/>
        <end position="79"/>
    </location>
</feature>
<feature type="transmembrane region" description="Helical" evidence="10">
    <location>
        <begin position="309"/>
        <end position="327"/>
    </location>
</feature>
<evidence type="ECO:0000256" key="2">
    <source>
        <dbReference type="ARBA" id="ARBA00012438"/>
    </source>
</evidence>
<dbReference type="EC" id="2.7.13.3" evidence="2"/>
<name>A0A5J5KBF6_9ACTN</name>
<accession>A0A5J5KBF6</accession>
<feature type="transmembrane region" description="Helical" evidence="10">
    <location>
        <begin position="339"/>
        <end position="361"/>
    </location>
</feature>
<evidence type="ECO:0000256" key="7">
    <source>
        <dbReference type="ARBA" id="ARBA00022840"/>
    </source>
</evidence>
<dbReference type="SMART" id="SM00387">
    <property type="entry name" value="HATPase_c"/>
    <property type="match status" value="1"/>
</dbReference>
<organism evidence="12 13">
    <name type="scientific">Microbispora cellulosiformans</name>
    <dbReference type="NCBI Taxonomy" id="2614688"/>
    <lineage>
        <taxon>Bacteria</taxon>
        <taxon>Bacillati</taxon>
        <taxon>Actinomycetota</taxon>
        <taxon>Actinomycetes</taxon>
        <taxon>Streptosporangiales</taxon>
        <taxon>Streptosporangiaceae</taxon>
        <taxon>Microbispora</taxon>
    </lineage>
</organism>
<feature type="transmembrane region" description="Helical" evidence="10">
    <location>
        <begin position="159"/>
        <end position="179"/>
    </location>
</feature>
<dbReference type="InterPro" id="IPR036890">
    <property type="entry name" value="HATPase_C_sf"/>
</dbReference>
<feature type="transmembrane region" description="Helical" evidence="10">
    <location>
        <begin position="191"/>
        <end position="214"/>
    </location>
</feature>
<keyword evidence="10" id="KW-1133">Transmembrane helix</keyword>
<keyword evidence="5" id="KW-0547">Nucleotide-binding</keyword>
<dbReference type="InterPro" id="IPR011712">
    <property type="entry name" value="Sig_transdc_His_kin_sub3_dim/P"/>
</dbReference>
<feature type="transmembrane region" description="Helical" evidence="10">
    <location>
        <begin position="123"/>
        <end position="143"/>
    </location>
</feature>
<keyword evidence="10" id="KW-0812">Transmembrane</keyword>
<dbReference type="GO" id="GO:0005524">
    <property type="term" value="F:ATP binding"/>
    <property type="evidence" value="ECO:0007669"/>
    <property type="project" value="UniProtKB-KW"/>
</dbReference>
<dbReference type="InterPro" id="IPR003594">
    <property type="entry name" value="HATPase_dom"/>
</dbReference>
<gene>
    <name evidence="12" type="ORF">F5972_03810</name>
</gene>
<protein>
    <recommendedName>
        <fullName evidence="2">histidine kinase</fullName>
        <ecNumber evidence="2">2.7.13.3</ecNumber>
    </recommendedName>
</protein>
<keyword evidence="4" id="KW-0808">Transferase</keyword>
<evidence type="ECO:0000256" key="9">
    <source>
        <dbReference type="SAM" id="MobiDB-lite"/>
    </source>
</evidence>
<evidence type="ECO:0000256" key="3">
    <source>
        <dbReference type="ARBA" id="ARBA00022553"/>
    </source>
</evidence>
<dbReference type="Pfam" id="PF07730">
    <property type="entry name" value="HisKA_3"/>
    <property type="match status" value="1"/>
</dbReference>
<dbReference type="GO" id="GO:0000155">
    <property type="term" value="F:phosphorelay sensor kinase activity"/>
    <property type="evidence" value="ECO:0007669"/>
    <property type="project" value="InterPro"/>
</dbReference>
<evidence type="ECO:0000259" key="11">
    <source>
        <dbReference type="SMART" id="SM00387"/>
    </source>
</evidence>
<feature type="domain" description="Histidine kinase/HSP90-like ATPase" evidence="11">
    <location>
        <begin position="642"/>
        <end position="735"/>
    </location>
</feature>
<evidence type="ECO:0000256" key="8">
    <source>
        <dbReference type="ARBA" id="ARBA00023012"/>
    </source>
</evidence>
<keyword evidence="8" id="KW-0902">Two-component regulatory system</keyword>
<dbReference type="Proteomes" id="UP000327011">
    <property type="component" value="Unassembled WGS sequence"/>
</dbReference>
<comment type="catalytic activity">
    <reaction evidence="1">
        <text>ATP + protein L-histidine = ADP + protein N-phospho-L-histidine.</text>
        <dbReference type="EC" id="2.7.13.3"/>
    </reaction>
</comment>
<sequence length="754" mass="80622">MVAATATPRRSRTSSATTSDRPAVRSPPDTRTRDIPRRLRHTALVQFVMVRWPVRLNIAGLAFLVVAVAAAVTAALVGLRVPQAHRALLDLPPAGPDALVGVALATAGTAVLTRHPRHPLGRLMAVFGAWWAVDDAAASWLAYATMHHPALPGGSAAHFVYQRLGAGLLLLLPLVLLLYPDGKMPTGWWRGITLVSLALTSLLPLVLVAAPSAVAQATSDSRPIPAPLTALDLDPLHVPLPDAVWTGALLVAQLCVPLSLVAPFVVVVRRYRSSAGVGRARMRWLLWAAVADLLVMLTIRLLPNEFGTVGLDTALAITAASVAVGIVKPDLVDIDRLLGGTVVYGALLALTLLLDLLVLGGAGRLLGPRLNEGERLVIAVFAVAILYAQLRHRLWRLVRRWVVGERDDPYRVMSGLAERLERADDSGTQLLTLARTVARAFRTPYVGVEIEQVNGERLLVEDGERPAGTRALPITYRGEEIGRLLLPRQAPSRTRLSSNDERLLADLVRQAAAAARAVRLAEELQAGRERLVAAVEDERRRLRRELHDGLGPALAAVASRVDTARITGRRSPEEADRILGLARQELSGMLTEVRRLVHGLRPPALDDVGLVGAIRQQAERLRTPGLTIRVEEHGDLSDLPAAVEVAAYRIASEALTNVVRHARATECVITLTRDTEEGCLDVVTTDDGVGLGAGVVSGVGLVSLRERAAELGGSCGVTSAGSGGTRVRARLPIGPPAPRREAVAQETTTEEVGI</sequence>
<dbReference type="EMBL" id="VYTZ01000001">
    <property type="protein sequence ID" value="KAA9381945.1"/>
    <property type="molecule type" value="Genomic_DNA"/>
</dbReference>
<feature type="region of interest" description="Disordered" evidence="9">
    <location>
        <begin position="726"/>
        <end position="754"/>
    </location>
</feature>
<dbReference type="Gene3D" id="1.20.5.1930">
    <property type="match status" value="1"/>
</dbReference>